<dbReference type="InterPro" id="IPR052474">
    <property type="entry name" value="UDP-GlcNAc_transferase"/>
</dbReference>
<evidence type="ECO:0000259" key="1">
    <source>
        <dbReference type="Pfam" id="PF04101"/>
    </source>
</evidence>
<organism evidence="2 3">
    <name type="scientific">Microbulbifer aggregans</name>
    <dbReference type="NCBI Taxonomy" id="1769779"/>
    <lineage>
        <taxon>Bacteria</taxon>
        <taxon>Pseudomonadati</taxon>
        <taxon>Pseudomonadota</taxon>
        <taxon>Gammaproteobacteria</taxon>
        <taxon>Cellvibrionales</taxon>
        <taxon>Microbulbiferaceae</taxon>
        <taxon>Microbulbifer</taxon>
    </lineage>
</organism>
<dbReference type="PANTHER" id="PTHR47043">
    <property type="entry name" value="UDP-N-ACETYLGLUCOSAMINE TRANSFERASE SUBUNIT ALG13"/>
    <property type="match status" value="1"/>
</dbReference>
<dbReference type="PANTHER" id="PTHR47043:SF1">
    <property type="entry name" value="UDP-N-ACETYLGLUCOSAMINE TRANSFERASE SUBUNIT ALG13"/>
    <property type="match status" value="1"/>
</dbReference>
<protein>
    <submittedName>
        <fullName evidence="2">Undecaprenyldiphospho-muramoylpentapeptide beta-N-acetylglucosaminyltransferase</fullName>
    </submittedName>
</protein>
<keyword evidence="3" id="KW-1185">Reference proteome</keyword>
<dbReference type="InterPro" id="IPR007235">
    <property type="entry name" value="Glyco_trans_28_C"/>
</dbReference>
<dbReference type="EMBL" id="CP014143">
    <property type="protein sequence ID" value="AOS97222.1"/>
    <property type="molecule type" value="Genomic_DNA"/>
</dbReference>
<feature type="domain" description="Glycosyl transferase family 28 C-terminal" evidence="1">
    <location>
        <begin position="1"/>
        <end position="136"/>
    </location>
</feature>
<proteinExistence type="predicted"/>
<dbReference type="KEGG" id="micc:AUP74_01791"/>
<reference evidence="3" key="1">
    <citation type="submission" date="2016-01" db="EMBL/GenBank/DDBJ databases">
        <title>Complete genome sequence of Microbulbifer sp. CCB-MM1, a halophile isolated from Matang Mangrove Forest, Perak.</title>
        <authorList>
            <person name="Moh T.H."/>
            <person name="Dinesh B."/>
            <person name="Lau N.-S."/>
            <person name="Go F."/>
            <person name="Alexander Chong S.-C."/>
        </authorList>
    </citation>
    <scope>NUCLEOTIDE SEQUENCE [LARGE SCALE GENOMIC DNA]</scope>
    <source>
        <strain evidence="3">CCB-MM1</strain>
    </source>
</reference>
<keyword evidence="2" id="KW-0808">Transferase</keyword>
<dbReference type="Proteomes" id="UP000095672">
    <property type="component" value="Chromosome"/>
</dbReference>
<evidence type="ECO:0000313" key="2">
    <source>
        <dbReference type="EMBL" id="AOS97222.1"/>
    </source>
</evidence>
<sequence length="160" mass="18434">MILVTVGTQLPFERLVKAVDDWAITNQYFDIVFQVGKSSYQPRVGKKYDFLAVDEMDDLVAKAKIIVSHAGTGTIFNCLSIGKPMVMLPRRFKYDEHRNDHQWQTFLAFKEMPGIYAAEEEDEVARRIEDALLEKSYESKIGAYADEELLDFLRAEINFV</sequence>
<evidence type="ECO:0000313" key="3">
    <source>
        <dbReference type="Proteomes" id="UP000095672"/>
    </source>
</evidence>
<dbReference type="Pfam" id="PF04101">
    <property type="entry name" value="Glyco_tran_28_C"/>
    <property type="match status" value="1"/>
</dbReference>
<gene>
    <name evidence="2" type="ORF">AUP74_01791</name>
</gene>
<name>A0A1C9W7U8_9GAMM</name>
<dbReference type="Gene3D" id="3.40.50.2000">
    <property type="entry name" value="Glycogen Phosphorylase B"/>
    <property type="match status" value="1"/>
</dbReference>
<accession>A0A1C9W7U8</accession>
<dbReference type="AlphaFoldDB" id="A0A1C9W7U8"/>
<dbReference type="GO" id="GO:0006488">
    <property type="term" value="P:dolichol-linked oligosaccharide biosynthetic process"/>
    <property type="evidence" value="ECO:0007669"/>
    <property type="project" value="TreeGrafter"/>
</dbReference>
<dbReference type="SUPFAM" id="SSF53756">
    <property type="entry name" value="UDP-Glycosyltransferase/glycogen phosphorylase"/>
    <property type="match status" value="1"/>
</dbReference>
<keyword evidence="2" id="KW-0328">Glycosyltransferase</keyword>
<dbReference type="GO" id="GO:0016758">
    <property type="term" value="F:hexosyltransferase activity"/>
    <property type="evidence" value="ECO:0007669"/>
    <property type="project" value="InterPro"/>
</dbReference>
<dbReference type="STRING" id="1769779.AUP74_01791"/>